<evidence type="ECO:0000256" key="1">
    <source>
        <dbReference type="ARBA" id="ARBA00022679"/>
    </source>
</evidence>
<dbReference type="PANTHER" id="PTHR48045:SF31">
    <property type="entry name" value="UDP-GLYCOSYLTRANSFERASE 76B1-LIKE"/>
    <property type="match status" value="1"/>
</dbReference>
<accession>A0A8H8CK48</accession>
<organism evidence="2">
    <name type="scientific">Psilocybe cubensis</name>
    <name type="common">Psychedelic mushroom</name>
    <name type="synonym">Stropharia cubensis</name>
    <dbReference type="NCBI Taxonomy" id="181762"/>
    <lineage>
        <taxon>Eukaryota</taxon>
        <taxon>Fungi</taxon>
        <taxon>Dikarya</taxon>
        <taxon>Basidiomycota</taxon>
        <taxon>Agaricomycotina</taxon>
        <taxon>Agaricomycetes</taxon>
        <taxon>Agaricomycetidae</taxon>
        <taxon>Agaricales</taxon>
        <taxon>Agaricineae</taxon>
        <taxon>Strophariaceae</taxon>
        <taxon>Psilocybe</taxon>
    </lineage>
</organism>
<dbReference type="PANTHER" id="PTHR48045">
    <property type="entry name" value="UDP-GLYCOSYLTRANSFERASE 72B1"/>
    <property type="match status" value="1"/>
</dbReference>
<proteinExistence type="predicted"/>
<reference evidence="2" key="1">
    <citation type="submission" date="2021-02" db="EMBL/GenBank/DDBJ databases">
        <title>Psilocybe cubensis genome.</title>
        <authorList>
            <person name="Mckernan K.J."/>
            <person name="Crawford S."/>
            <person name="Trippe A."/>
            <person name="Kane L.T."/>
            <person name="Mclaughlin S."/>
        </authorList>
    </citation>
    <scope>NUCLEOTIDE SEQUENCE [LARGE SCALE GENOMIC DNA]</scope>
    <source>
        <strain evidence="2">MGC-MH-2018</strain>
    </source>
</reference>
<dbReference type="AlphaFoldDB" id="A0A8H8CK48"/>
<name>A0A8H8CK48_PSICU</name>
<dbReference type="SUPFAM" id="SSF53756">
    <property type="entry name" value="UDP-Glycosyltransferase/glycogen phosphorylase"/>
    <property type="match status" value="1"/>
</dbReference>
<dbReference type="OrthoDB" id="5835829at2759"/>
<comment type="caution">
    <text evidence="2">The sequence shown here is derived from an EMBL/GenBank/DDBJ whole genome shotgun (WGS) entry which is preliminary data.</text>
</comment>
<dbReference type="Gene3D" id="3.40.50.2000">
    <property type="entry name" value="Glycogen Phosphorylase B"/>
    <property type="match status" value="2"/>
</dbReference>
<evidence type="ECO:0008006" key="3">
    <source>
        <dbReference type="Google" id="ProtNLM"/>
    </source>
</evidence>
<dbReference type="Pfam" id="PF00201">
    <property type="entry name" value="UDPGT"/>
    <property type="match status" value="1"/>
</dbReference>
<protein>
    <recommendedName>
        <fullName evidence="3">UDP-Glycosyltransferase/glycogen phosphorylase</fullName>
    </recommendedName>
</protein>
<keyword evidence="1" id="KW-0808">Transferase</keyword>
<dbReference type="InterPro" id="IPR002213">
    <property type="entry name" value="UDP_glucos_trans"/>
</dbReference>
<sequence length="554" mass="61561">MPITTPVPQDSLQQCAESIGTRYGAGREKDTPFSLYFVAVLGYVLRCKYGISRLINPILGVRTHQSLSPAYLKNAEAEIAAELDSGEASPETRQRVRFLSSFRTEATADFFNNITLMFQSFPTIYRDLWNGKSVTCATTGKSLDAVDAISAYFVDAYASPLIPMARAITGESVPIISFLPVHASYILHLHGPEEMGGHGDLGAKIDAEAVRSGVTTKEIGDKLFYHTEGKVNRVPGLPPMYDWEHFPQKIENDMPVSDFLRLAYSGFEACDALLSLSAYDFEPESMEALKMWYAKQWGKELYAVGPLVASRPTKYGISSNNDSISSDIEHFLDEALHQYGEKSLVLLSFGSIFWPSKSEYVEEVVEALIEKKFPFIVSYASPYAKLSDALINKVNASGIGIISKWIPQKFILDHQATGWFITHAGQSGVLESLDSGVPMICWPFKFDQSPASAYLSECLQAAFELVEVRTGESGMKPMFRHGRKPQGTLEAVGAEIREVLDACRGEKGSVLRRNAEDMKLKFSKSWGPDGHSRRNFDDFLRKFELNLHESTLAL</sequence>
<evidence type="ECO:0000313" key="2">
    <source>
        <dbReference type="EMBL" id="KAG5167990.1"/>
    </source>
</evidence>
<dbReference type="GO" id="GO:0008194">
    <property type="term" value="F:UDP-glycosyltransferase activity"/>
    <property type="evidence" value="ECO:0007669"/>
    <property type="project" value="InterPro"/>
</dbReference>
<gene>
    <name evidence="2" type="ORF">JR316_006582</name>
</gene>
<dbReference type="EMBL" id="JAFIQS010000006">
    <property type="protein sequence ID" value="KAG5167990.1"/>
    <property type="molecule type" value="Genomic_DNA"/>
</dbReference>